<keyword evidence="3" id="KW-1185">Reference proteome</keyword>
<feature type="signal peptide" evidence="1">
    <location>
        <begin position="1"/>
        <end position="19"/>
    </location>
</feature>
<proteinExistence type="predicted"/>
<dbReference type="RefSeq" id="WP_193113531.1">
    <property type="nucleotide sequence ID" value="NZ_CP041165.1"/>
</dbReference>
<organism evidence="2 3">
    <name type="scientific">Sulfurimonas marina</name>
    <dbReference type="NCBI Taxonomy" id="2590551"/>
    <lineage>
        <taxon>Bacteria</taxon>
        <taxon>Pseudomonadati</taxon>
        <taxon>Campylobacterota</taxon>
        <taxon>Epsilonproteobacteria</taxon>
        <taxon>Campylobacterales</taxon>
        <taxon>Sulfurimonadaceae</taxon>
        <taxon>Sulfurimonas</taxon>
    </lineage>
</organism>
<evidence type="ECO:0000313" key="2">
    <source>
        <dbReference type="EMBL" id="QOP42211.1"/>
    </source>
</evidence>
<dbReference type="AlphaFoldDB" id="A0A7M1AXL8"/>
<reference evidence="2 3" key="1">
    <citation type="submission" date="2019-06" db="EMBL/GenBank/DDBJ databases">
        <title>Sulfurimonas gotlandica sp. nov., a chemoautotrophic and psychrotolerant epsilonproteobacterium isolated from a pelagic redoxcline, and an emended description of the genus Sulfurimonas.</title>
        <authorList>
            <person name="Wang S."/>
            <person name="Jiang L."/>
            <person name="Shao Z."/>
        </authorList>
    </citation>
    <scope>NUCLEOTIDE SEQUENCE [LARGE SCALE GENOMIC DNA]</scope>
    <source>
        <strain evidence="2 3">B2</strain>
    </source>
</reference>
<evidence type="ECO:0000313" key="3">
    <source>
        <dbReference type="Proteomes" id="UP000593910"/>
    </source>
</evidence>
<sequence length="589" mass="65676">MKIKAIILSMIVLGTTLLAEKTDTTVTFGNETYFGEDKYGNSLYDQEVSIKTTNFKVKHFWTKFSWNGSGSEETNFDLIATSGKVRVNVESSYACEDGGLDSQGCSGQKPFLINQGILNNPDMQLDGIGNPLPTGEYRIPFDAALNYNSTNNDAFYALDVFRDGKYYSEGTAEDAASEKPTTFFGYLVSMFTSFFSKDINTYTTGSESPEQRNRYIANITFGHQKEYLLEKESAVYTNEINTADSTKRVSLLDYNSQIIEETTGCNGLFFSYDPDSLTCKGISFFGLSMFMPFINNETNIKVKSDSVVEDTETTLLTLAGNLDGHNYLSEKTQLDATSGKTTVVSELFKPITFMASSMFRFFFGEESNNITEMVSAEFDFINPMPLTFIETNGIKVTDFKHFSLLGLESIYGTEVESCTVQSSGSFFIMSWPSGKQTFTKGIETNTEFDMDDGGFFSSFFGSSGSDAYSELNVTTKTVWFSTHDIVNVSTDDWLDWCKRNQGEQKKGLFETIFNAFTSFTSFLQGTSEGGETYDAQLDNLLSDEGYSVYEYKEKVHKGLILHLKEVEGFSPGSAGTTSTYKLLDIKRGE</sequence>
<evidence type="ECO:0000256" key="1">
    <source>
        <dbReference type="SAM" id="SignalP"/>
    </source>
</evidence>
<dbReference type="EMBL" id="CP041165">
    <property type="protein sequence ID" value="QOP42211.1"/>
    <property type="molecule type" value="Genomic_DNA"/>
</dbReference>
<accession>A0A7M1AXL8</accession>
<dbReference type="KEGG" id="smax:FJR03_10870"/>
<keyword evidence="1" id="KW-0732">Signal</keyword>
<gene>
    <name evidence="2" type="ORF">FJR03_10870</name>
</gene>
<dbReference type="Proteomes" id="UP000593910">
    <property type="component" value="Chromosome"/>
</dbReference>
<protein>
    <submittedName>
        <fullName evidence="2">Uncharacterized protein</fullName>
    </submittedName>
</protein>
<feature type="chain" id="PRO_5032788468" evidence="1">
    <location>
        <begin position="20"/>
        <end position="589"/>
    </location>
</feature>
<name>A0A7M1AXL8_9BACT</name>